<dbReference type="Gene3D" id="6.10.250.3150">
    <property type="match status" value="1"/>
</dbReference>
<accession>W6SCJ0</accession>
<evidence type="ECO:0000313" key="9">
    <source>
        <dbReference type="Proteomes" id="UP000019426"/>
    </source>
</evidence>
<evidence type="ECO:0000313" key="8">
    <source>
        <dbReference type="EMBL" id="CDM67335.1"/>
    </source>
</evidence>
<evidence type="ECO:0000256" key="2">
    <source>
        <dbReference type="ARBA" id="ARBA00022670"/>
    </source>
</evidence>
<feature type="domain" description="NlpC/P60" evidence="7">
    <location>
        <begin position="240"/>
        <end position="359"/>
    </location>
</feature>
<dbReference type="Gene3D" id="3.90.1720.10">
    <property type="entry name" value="endopeptidase domain like (from Nostoc punctiforme)"/>
    <property type="match status" value="1"/>
</dbReference>
<name>W6SCJ0_9CLOT</name>
<dbReference type="InterPro" id="IPR000064">
    <property type="entry name" value="NLP_P60_dom"/>
</dbReference>
<dbReference type="Pfam" id="PF24568">
    <property type="entry name" value="CC_PcsB"/>
    <property type="match status" value="1"/>
</dbReference>
<evidence type="ECO:0000256" key="5">
    <source>
        <dbReference type="ARBA" id="ARBA00022807"/>
    </source>
</evidence>
<dbReference type="AlphaFoldDB" id="W6SCJ0"/>
<evidence type="ECO:0000259" key="7">
    <source>
        <dbReference type="PROSITE" id="PS51935"/>
    </source>
</evidence>
<evidence type="ECO:0000256" key="6">
    <source>
        <dbReference type="SAM" id="Coils"/>
    </source>
</evidence>
<dbReference type="PANTHER" id="PTHR47053">
    <property type="entry name" value="MUREIN DD-ENDOPEPTIDASE MEPH-RELATED"/>
    <property type="match status" value="1"/>
</dbReference>
<gene>
    <name evidence="8" type="ORF">CM240_0161</name>
</gene>
<dbReference type="KEGG" id="clt:CM240_0161"/>
<organism evidence="8 9">
    <name type="scientific">Clostridium bornimense</name>
    <dbReference type="NCBI Taxonomy" id="1216932"/>
    <lineage>
        <taxon>Bacteria</taxon>
        <taxon>Bacillati</taxon>
        <taxon>Bacillota</taxon>
        <taxon>Clostridia</taxon>
        <taxon>Eubacteriales</taxon>
        <taxon>Clostridiaceae</taxon>
        <taxon>Clostridium</taxon>
    </lineage>
</organism>
<proteinExistence type="inferred from homology"/>
<dbReference type="InterPro" id="IPR038765">
    <property type="entry name" value="Papain-like_cys_pep_sf"/>
</dbReference>
<dbReference type="eggNOG" id="COG0791">
    <property type="taxonomic scope" value="Bacteria"/>
</dbReference>
<feature type="coiled-coil region" evidence="6">
    <location>
        <begin position="36"/>
        <end position="98"/>
    </location>
</feature>
<dbReference type="OrthoDB" id="9808890at2"/>
<dbReference type="InterPro" id="IPR051202">
    <property type="entry name" value="Peptidase_C40"/>
</dbReference>
<dbReference type="STRING" id="1216932.CM240_0161"/>
<dbReference type="Proteomes" id="UP000019426">
    <property type="component" value="Chromosome M2/40_rep1"/>
</dbReference>
<dbReference type="SUPFAM" id="SSF54001">
    <property type="entry name" value="Cysteine proteinases"/>
    <property type="match status" value="1"/>
</dbReference>
<feature type="coiled-coil region" evidence="6">
    <location>
        <begin position="145"/>
        <end position="203"/>
    </location>
</feature>
<sequence length="359" mass="40420">MKVKIVSFILVIVLVSELFIGIKPIQATPNDTKNQYVEAIMKVEEANDEVRKCDEKISQLIVEQNDTNSKIESIKVEIENKEKEIEKTEETIVGDAEELKKRVRTTYKNGNDITLDIVFDAKSFSDLLYRRELIRNITGYEVRAIDRTKEAKKTLVNCKKDLEKEVENLSTLKEDLQKQIESIQAEKVEHEKVKTEAEAVSKQYAEQLKVIYGEIESKAQILQAQISAGVKVTSTGETVSETALAILKEANNHLGKKYVWGATGPNTFDCSGLTQYVYGKLGISLTRTTYTQVRQGQYVAPKDVQPGDLVFFGSIRSPHHVGIYAGDGMFIHAPQTGDVVKYSKLSYMPDYTQARRIIG</sequence>
<dbReference type="HOGENOM" id="CLU_034085_0_0_9"/>
<dbReference type="GO" id="GO:0008234">
    <property type="term" value="F:cysteine-type peptidase activity"/>
    <property type="evidence" value="ECO:0007669"/>
    <property type="project" value="UniProtKB-KW"/>
</dbReference>
<comment type="similarity">
    <text evidence="1">Belongs to the peptidase C40 family.</text>
</comment>
<dbReference type="GO" id="GO:0006508">
    <property type="term" value="P:proteolysis"/>
    <property type="evidence" value="ECO:0007669"/>
    <property type="project" value="UniProtKB-KW"/>
</dbReference>
<keyword evidence="6" id="KW-0175">Coiled coil</keyword>
<reference evidence="8 9" key="1">
    <citation type="submission" date="2013-11" db="EMBL/GenBank/DDBJ databases">
        <title>Complete genome sequence of Clostridum sp. M2/40.</title>
        <authorList>
            <person name="Wibberg D."/>
            <person name="Puehler A."/>
            <person name="Schlueter A."/>
        </authorList>
    </citation>
    <scope>NUCLEOTIDE SEQUENCE [LARGE SCALE GENOMIC DNA]</scope>
    <source>
        <strain evidence="9">M2/40</strain>
    </source>
</reference>
<dbReference type="InterPro" id="IPR057309">
    <property type="entry name" value="PcsB_CC"/>
</dbReference>
<dbReference type="PATRIC" id="fig|1216932.3.peg.142"/>
<dbReference type="EMBL" id="HG917868">
    <property type="protein sequence ID" value="CDM67335.1"/>
    <property type="molecule type" value="Genomic_DNA"/>
</dbReference>
<keyword evidence="9" id="KW-1185">Reference proteome</keyword>
<dbReference type="RefSeq" id="WP_051483611.1">
    <property type="nucleotide sequence ID" value="NZ_HG917868.1"/>
</dbReference>
<keyword evidence="2" id="KW-0645">Protease</keyword>
<keyword evidence="5" id="KW-0788">Thiol protease</keyword>
<protein>
    <submittedName>
        <fullName evidence="8">NLP/P60 protein</fullName>
    </submittedName>
</protein>
<keyword evidence="3" id="KW-0732">Signal</keyword>
<keyword evidence="4" id="KW-0378">Hydrolase</keyword>
<evidence type="ECO:0000256" key="4">
    <source>
        <dbReference type="ARBA" id="ARBA00022801"/>
    </source>
</evidence>
<dbReference type="PANTHER" id="PTHR47053:SF1">
    <property type="entry name" value="MUREIN DD-ENDOPEPTIDASE MEPH-RELATED"/>
    <property type="match status" value="1"/>
</dbReference>
<evidence type="ECO:0000256" key="3">
    <source>
        <dbReference type="ARBA" id="ARBA00022729"/>
    </source>
</evidence>
<evidence type="ECO:0000256" key="1">
    <source>
        <dbReference type="ARBA" id="ARBA00007074"/>
    </source>
</evidence>
<dbReference type="Pfam" id="PF00877">
    <property type="entry name" value="NLPC_P60"/>
    <property type="match status" value="1"/>
</dbReference>
<dbReference type="PROSITE" id="PS51935">
    <property type="entry name" value="NLPC_P60"/>
    <property type="match status" value="1"/>
</dbReference>